<protein>
    <submittedName>
        <fullName evidence="1">Uncharacterized protein</fullName>
    </submittedName>
</protein>
<proteinExistence type="predicted"/>
<dbReference type="AlphaFoldDB" id="A0AAD1Y4V8"/>
<sequence>MNLIKESQIYYISLRVVINCFKGALGPGCIVIWSTSLSIYLLGNPPQNPVDLLHFQYNGVLHTSAVQNFEIIRCSFFMILFV</sequence>
<name>A0AAD1Y4V8_EUPCR</name>
<dbReference type="EMBL" id="CAMPGE010026618">
    <property type="protein sequence ID" value="CAI2384295.1"/>
    <property type="molecule type" value="Genomic_DNA"/>
</dbReference>
<organism evidence="1 2">
    <name type="scientific">Euplotes crassus</name>
    <dbReference type="NCBI Taxonomy" id="5936"/>
    <lineage>
        <taxon>Eukaryota</taxon>
        <taxon>Sar</taxon>
        <taxon>Alveolata</taxon>
        <taxon>Ciliophora</taxon>
        <taxon>Intramacronucleata</taxon>
        <taxon>Spirotrichea</taxon>
        <taxon>Hypotrichia</taxon>
        <taxon>Euplotida</taxon>
        <taxon>Euplotidae</taxon>
        <taxon>Moneuplotes</taxon>
    </lineage>
</organism>
<accession>A0AAD1Y4V8</accession>
<gene>
    <name evidence="1" type="ORF">ECRASSUSDP1_LOCUS25820</name>
</gene>
<keyword evidence="2" id="KW-1185">Reference proteome</keyword>
<dbReference type="Proteomes" id="UP001295684">
    <property type="component" value="Unassembled WGS sequence"/>
</dbReference>
<comment type="caution">
    <text evidence="1">The sequence shown here is derived from an EMBL/GenBank/DDBJ whole genome shotgun (WGS) entry which is preliminary data.</text>
</comment>
<evidence type="ECO:0000313" key="1">
    <source>
        <dbReference type="EMBL" id="CAI2384295.1"/>
    </source>
</evidence>
<evidence type="ECO:0000313" key="2">
    <source>
        <dbReference type="Proteomes" id="UP001295684"/>
    </source>
</evidence>
<reference evidence="1" key="1">
    <citation type="submission" date="2023-07" db="EMBL/GenBank/DDBJ databases">
        <authorList>
            <consortium name="AG Swart"/>
            <person name="Singh M."/>
            <person name="Singh A."/>
            <person name="Seah K."/>
            <person name="Emmerich C."/>
        </authorList>
    </citation>
    <scope>NUCLEOTIDE SEQUENCE</scope>
    <source>
        <strain evidence="1">DP1</strain>
    </source>
</reference>